<evidence type="ECO:0000313" key="1">
    <source>
        <dbReference type="EMBL" id="SGY99990.1"/>
    </source>
</evidence>
<name>A0ABY1HL48_9GAMM</name>
<protein>
    <submittedName>
        <fullName evidence="1">Uncharacterized protein</fullName>
    </submittedName>
</protein>
<sequence length="199" mass="23269">MTFEFSEQDQTLLIHNYNHAGLYISSYEMLIEANTGLPAQSTVDPLPDLLDGQNAVYQRETWQALYDHRNKTAYAKDRDNGDDYQVAEFGELPQTHTLLEPAQYDSWVNEQWQYDAQRYLPVFIEEEQTWSKSLLQQVEVEVVKYQQDQAIPNDYSELRVTAYTGKQYYDLLMDRKLLNEYVLQSDFPECGRPTLSGLV</sequence>
<comment type="caution">
    <text evidence="1">The sequence shown here is derived from an EMBL/GenBank/DDBJ whole genome shotgun (WGS) entry which is preliminary data.</text>
</comment>
<reference evidence="1 2" key="1">
    <citation type="submission" date="2016-11" db="EMBL/GenBank/DDBJ databases">
        <authorList>
            <person name="Klemetsen T."/>
        </authorList>
    </citation>
    <scope>NUCLEOTIDE SEQUENCE [LARGE SCALE GENOMIC DNA]</scope>
    <source>
        <strain evidence="1">MT 2528</strain>
    </source>
</reference>
<proteinExistence type="predicted"/>
<dbReference type="GeneID" id="61295476"/>
<dbReference type="EMBL" id="FPLJ01000087">
    <property type="protein sequence ID" value="SGY99990.1"/>
    <property type="molecule type" value="Genomic_DNA"/>
</dbReference>
<dbReference type="Proteomes" id="UP000182660">
    <property type="component" value="Unassembled WGS sequence"/>
</dbReference>
<dbReference type="RefSeq" id="WP_075471699.1">
    <property type="nucleotide sequence ID" value="NZ_CAWQZC010000118.1"/>
</dbReference>
<accession>A0ABY1HL48</accession>
<evidence type="ECO:0000313" key="2">
    <source>
        <dbReference type="Proteomes" id="UP000182660"/>
    </source>
</evidence>
<keyword evidence="2" id="KW-1185">Reference proteome</keyword>
<gene>
    <name evidence="1" type="ORF">MT2528_3953</name>
</gene>
<organism evidence="1 2">
    <name type="scientific">Moritella viscosa</name>
    <dbReference type="NCBI Taxonomy" id="80854"/>
    <lineage>
        <taxon>Bacteria</taxon>
        <taxon>Pseudomonadati</taxon>
        <taxon>Pseudomonadota</taxon>
        <taxon>Gammaproteobacteria</taxon>
        <taxon>Alteromonadales</taxon>
        <taxon>Moritellaceae</taxon>
        <taxon>Moritella</taxon>
    </lineage>
</organism>